<reference evidence="1" key="1">
    <citation type="journal article" date="2019" name="bioRxiv">
        <title>The Genome of the Zebra Mussel, Dreissena polymorpha: A Resource for Invasive Species Research.</title>
        <authorList>
            <person name="McCartney M.A."/>
            <person name="Auch B."/>
            <person name="Kono T."/>
            <person name="Mallez S."/>
            <person name="Zhang Y."/>
            <person name="Obille A."/>
            <person name="Becker A."/>
            <person name="Abrahante J.E."/>
            <person name="Garbe J."/>
            <person name="Badalamenti J.P."/>
            <person name="Herman A."/>
            <person name="Mangelson H."/>
            <person name="Liachko I."/>
            <person name="Sullivan S."/>
            <person name="Sone E.D."/>
            <person name="Koren S."/>
            <person name="Silverstein K.A.T."/>
            <person name="Beckman K.B."/>
            <person name="Gohl D.M."/>
        </authorList>
    </citation>
    <scope>NUCLEOTIDE SEQUENCE</scope>
    <source>
        <strain evidence="1">Duluth1</strain>
        <tissue evidence="1">Whole animal</tissue>
    </source>
</reference>
<reference evidence="1" key="2">
    <citation type="submission" date="2020-11" db="EMBL/GenBank/DDBJ databases">
        <authorList>
            <person name="McCartney M.A."/>
            <person name="Auch B."/>
            <person name="Kono T."/>
            <person name="Mallez S."/>
            <person name="Becker A."/>
            <person name="Gohl D.M."/>
            <person name="Silverstein K.A.T."/>
            <person name="Koren S."/>
            <person name="Bechman K.B."/>
            <person name="Herman A."/>
            <person name="Abrahante J.E."/>
            <person name="Garbe J."/>
        </authorList>
    </citation>
    <scope>NUCLEOTIDE SEQUENCE</scope>
    <source>
        <strain evidence="1">Duluth1</strain>
        <tissue evidence="1">Whole animal</tissue>
    </source>
</reference>
<comment type="caution">
    <text evidence="1">The sequence shown here is derived from an EMBL/GenBank/DDBJ whole genome shotgun (WGS) entry which is preliminary data.</text>
</comment>
<protein>
    <submittedName>
        <fullName evidence="1">Uncharacterized protein</fullName>
    </submittedName>
</protein>
<evidence type="ECO:0000313" key="2">
    <source>
        <dbReference type="Proteomes" id="UP000828390"/>
    </source>
</evidence>
<dbReference type="EMBL" id="JAIWYP010000008">
    <property type="protein sequence ID" value="KAH3790907.1"/>
    <property type="molecule type" value="Genomic_DNA"/>
</dbReference>
<sequence>MDTLLSFIYTVFTQKHNCSVKPPRNVSNILSCRRWVLCSDPQDTATRYNSPNPCSQTSPPPQLEIPVCTMPVTLVGILNSFAPPCQHFPVISVA</sequence>
<dbReference type="Proteomes" id="UP000828390">
    <property type="component" value="Unassembled WGS sequence"/>
</dbReference>
<evidence type="ECO:0000313" key="1">
    <source>
        <dbReference type="EMBL" id="KAH3790907.1"/>
    </source>
</evidence>
<dbReference type="AlphaFoldDB" id="A0A9D4F7V9"/>
<keyword evidence="2" id="KW-1185">Reference proteome</keyword>
<organism evidence="1 2">
    <name type="scientific">Dreissena polymorpha</name>
    <name type="common">Zebra mussel</name>
    <name type="synonym">Mytilus polymorpha</name>
    <dbReference type="NCBI Taxonomy" id="45954"/>
    <lineage>
        <taxon>Eukaryota</taxon>
        <taxon>Metazoa</taxon>
        <taxon>Spiralia</taxon>
        <taxon>Lophotrochozoa</taxon>
        <taxon>Mollusca</taxon>
        <taxon>Bivalvia</taxon>
        <taxon>Autobranchia</taxon>
        <taxon>Heteroconchia</taxon>
        <taxon>Euheterodonta</taxon>
        <taxon>Imparidentia</taxon>
        <taxon>Neoheterodontei</taxon>
        <taxon>Myida</taxon>
        <taxon>Dreissenoidea</taxon>
        <taxon>Dreissenidae</taxon>
        <taxon>Dreissena</taxon>
    </lineage>
</organism>
<proteinExistence type="predicted"/>
<accession>A0A9D4F7V9</accession>
<gene>
    <name evidence="1" type="ORF">DPMN_169115</name>
</gene>
<name>A0A9D4F7V9_DREPO</name>